<keyword evidence="3" id="KW-1185">Reference proteome</keyword>
<proteinExistence type="predicted"/>
<evidence type="ECO:0000256" key="1">
    <source>
        <dbReference type="SAM" id="MobiDB-lite"/>
    </source>
</evidence>
<feature type="region of interest" description="Disordered" evidence="1">
    <location>
        <begin position="1"/>
        <end position="23"/>
    </location>
</feature>
<name>A0A2I0K146_PUNGR</name>
<dbReference type="AlphaFoldDB" id="A0A2I0K146"/>
<protein>
    <submittedName>
        <fullName evidence="2">Uncharacterized protein</fullName>
    </submittedName>
</protein>
<sequence>MCKQERGGLVPGRPSAEELRKQEPEPVWKLAVVQARCWYRTGLGAGTSVVGSGGGRGMTAKRIIDGGGTLASWLVGSCIAGASIPSGARVGET</sequence>
<organism evidence="2 3">
    <name type="scientific">Punica granatum</name>
    <name type="common">Pomegranate</name>
    <dbReference type="NCBI Taxonomy" id="22663"/>
    <lineage>
        <taxon>Eukaryota</taxon>
        <taxon>Viridiplantae</taxon>
        <taxon>Streptophyta</taxon>
        <taxon>Embryophyta</taxon>
        <taxon>Tracheophyta</taxon>
        <taxon>Spermatophyta</taxon>
        <taxon>Magnoliopsida</taxon>
        <taxon>eudicotyledons</taxon>
        <taxon>Gunneridae</taxon>
        <taxon>Pentapetalae</taxon>
        <taxon>rosids</taxon>
        <taxon>malvids</taxon>
        <taxon>Myrtales</taxon>
        <taxon>Lythraceae</taxon>
        <taxon>Punica</taxon>
    </lineage>
</organism>
<evidence type="ECO:0000313" key="3">
    <source>
        <dbReference type="Proteomes" id="UP000233551"/>
    </source>
</evidence>
<evidence type="ECO:0000313" key="2">
    <source>
        <dbReference type="EMBL" id="PKI62285.1"/>
    </source>
</evidence>
<reference evidence="2 3" key="1">
    <citation type="submission" date="2017-11" db="EMBL/GenBank/DDBJ databases">
        <title>De-novo sequencing of pomegranate (Punica granatum L.) genome.</title>
        <authorList>
            <person name="Akparov Z."/>
            <person name="Amiraslanov A."/>
            <person name="Hajiyeva S."/>
            <person name="Abbasov M."/>
            <person name="Kaur K."/>
            <person name="Hamwieh A."/>
            <person name="Solovyev V."/>
            <person name="Salamov A."/>
            <person name="Braich B."/>
            <person name="Kosarev P."/>
            <person name="Mahmoud A."/>
            <person name="Hajiyev E."/>
            <person name="Babayeva S."/>
            <person name="Izzatullayeva V."/>
            <person name="Mammadov A."/>
            <person name="Mammadov A."/>
            <person name="Sharifova S."/>
            <person name="Ojaghi J."/>
            <person name="Eynullazada K."/>
            <person name="Bayramov B."/>
            <person name="Abdulazimova A."/>
            <person name="Shahmuradov I."/>
        </authorList>
    </citation>
    <scope>NUCLEOTIDE SEQUENCE [LARGE SCALE GENOMIC DNA]</scope>
    <source>
        <strain evidence="3">cv. AG2017</strain>
        <tissue evidence="2">Leaf</tissue>
    </source>
</reference>
<dbReference type="Proteomes" id="UP000233551">
    <property type="component" value="Unassembled WGS sequence"/>
</dbReference>
<gene>
    <name evidence="2" type="ORF">CRG98_017286</name>
</gene>
<dbReference type="EMBL" id="PGOL01000977">
    <property type="protein sequence ID" value="PKI62285.1"/>
    <property type="molecule type" value="Genomic_DNA"/>
</dbReference>
<accession>A0A2I0K146</accession>
<comment type="caution">
    <text evidence="2">The sequence shown here is derived from an EMBL/GenBank/DDBJ whole genome shotgun (WGS) entry which is preliminary data.</text>
</comment>